<comment type="function">
    <text evidence="16">DNA-binding protein involved in single-strand DNA break repair, double-strand DNA break repair and base excision repair. Resolves abortive DNA ligation intermediates formed either at base excision sites, or when DNA ligases attempt to repair non-ligatable breaks induced by reactive oxygen species. Catalyzes the release of adenylate groups covalently linked to 5'-phosphate termini, resulting in the production of 5'-phosphate termini that can be efficiently rejoined. Likewise, catalyzes the release of 3'-linked guanosine (DNAppG) and inosine (DNAppI) from DNA, but has higher specific activity with 5'-linked adenosine (AppDNA).</text>
</comment>
<dbReference type="Pfam" id="PF01230">
    <property type="entry name" value="HIT"/>
    <property type="match status" value="1"/>
</dbReference>
<dbReference type="SUPFAM" id="SSF54197">
    <property type="entry name" value="HIT-like"/>
    <property type="match status" value="1"/>
</dbReference>
<dbReference type="Gene3D" id="3.30.428.10">
    <property type="entry name" value="HIT-like"/>
    <property type="match status" value="1"/>
</dbReference>
<keyword evidence="7" id="KW-0227">DNA damage</keyword>
<sequence>MASKKMKNLPPQPPSPAKKLKPARWDPRDGLGVYIEHPESYPPDLVVEYDDDFVLVSDQYPKASVHLLLLPRDPTMANTHPLKALSEDPAFLQAVRERVAKIKPMVANELRRQFGQYSASDKPYQDAYEALMSSPDPPTEETRAALPQGRDWLKEVFAGVHTHPSMNHLHVHIFTRDMHSPCMKVKKHYLSFNTSFLVQLDEFPLEEDSERFHAGEWPSLPMYCWRCGMNFQNRFKALKEHLEEEFEGWKRE</sequence>
<evidence type="ECO:0000256" key="8">
    <source>
        <dbReference type="ARBA" id="ARBA00022801"/>
    </source>
</evidence>
<evidence type="ECO:0000256" key="6">
    <source>
        <dbReference type="ARBA" id="ARBA00022723"/>
    </source>
</evidence>
<dbReference type="InterPro" id="IPR036265">
    <property type="entry name" value="HIT-like_sf"/>
</dbReference>
<dbReference type="GO" id="GO:0005634">
    <property type="term" value="C:nucleus"/>
    <property type="evidence" value="ECO:0007669"/>
    <property type="project" value="UniProtKB-SubCell"/>
</dbReference>
<evidence type="ECO:0000256" key="17">
    <source>
        <dbReference type="ARBA" id="ARBA00068941"/>
    </source>
</evidence>
<dbReference type="GO" id="GO:0005737">
    <property type="term" value="C:cytoplasm"/>
    <property type="evidence" value="ECO:0007669"/>
    <property type="project" value="UniProtKB-SubCell"/>
</dbReference>
<feature type="domain" description="Aprataxin C2HE/C2H2/C2HC zinc finger" evidence="21">
    <location>
        <begin position="193"/>
        <end position="247"/>
    </location>
</feature>
<dbReference type="GO" id="GO:0030983">
    <property type="term" value="F:mismatched DNA binding"/>
    <property type="evidence" value="ECO:0007669"/>
    <property type="project" value="TreeGrafter"/>
</dbReference>
<feature type="region of interest" description="Disordered" evidence="19">
    <location>
        <begin position="1"/>
        <end position="25"/>
    </location>
</feature>
<dbReference type="EC" id="3.6.1.71" evidence="4"/>
<keyword evidence="10" id="KW-0238">DNA-binding</keyword>
<dbReference type="Pfam" id="PF16278">
    <property type="entry name" value="zf-C2HE"/>
    <property type="match status" value="1"/>
</dbReference>
<comment type="subcellular location">
    <subcellularLocation>
        <location evidence="2">Cytoplasm</location>
    </subcellularLocation>
    <subcellularLocation>
        <location evidence="1">Nucleus</location>
    </subcellularLocation>
</comment>
<dbReference type="FunFam" id="3.30.428.10:FF:000017">
    <property type="entry name" value="Aprataxin-like protein"/>
    <property type="match status" value="1"/>
</dbReference>
<dbReference type="PANTHER" id="PTHR12486:SF4">
    <property type="entry name" value="APRATAXIN"/>
    <property type="match status" value="1"/>
</dbReference>
<dbReference type="GO" id="GO:0003725">
    <property type="term" value="F:double-stranded RNA binding"/>
    <property type="evidence" value="ECO:0007669"/>
    <property type="project" value="TreeGrafter"/>
</dbReference>
<dbReference type="GO" id="GO:0120108">
    <property type="term" value="F:DNA-3'-diphospho-5'-guanosine diphosphatase activity"/>
    <property type="evidence" value="ECO:0007669"/>
    <property type="project" value="UniProtKB-EC"/>
</dbReference>
<gene>
    <name evidence="22" type="ORF">BDV96DRAFT_579555</name>
</gene>
<dbReference type="GO" id="GO:0033699">
    <property type="term" value="F:DNA 5'-adenosine monophosphate hydrolase activity"/>
    <property type="evidence" value="ECO:0007669"/>
    <property type="project" value="UniProtKB-EC"/>
</dbReference>
<dbReference type="InterPro" id="IPR032566">
    <property type="entry name" value="Znf-C2HE"/>
</dbReference>
<keyword evidence="5" id="KW-0963">Cytoplasm</keyword>
<evidence type="ECO:0000256" key="14">
    <source>
        <dbReference type="ARBA" id="ARBA00044639"/>
    </source>
</evidence>
<comment type="catalytic activity">
    <reaction evidence="14">
        <text>a 5'-end adenosine-5'-diphospho-5'-2'-deoxyribonucleoside-DNA + H2O = a 5'-end 5'-phospho-2'-deoxyribonucleoside-DNA + AMP + 2 H(+)</text>
        <dbReference type="Rhea" id="RHEA:52128"/>
        <dbReference type="Rhea" id="RHEA-COMP:13180"/>
        <dbReference type="Rhea" id="RHEA-COMP:13181"/>
        <dbReference type="ChEBI" id="CHEBI:15377"/>
        <dbReference type="ChEBI" id="CHEBI:15378"/>
        <dbReference type="ChEBI" id="CHEBI:136412"/>
        <dbReference type="ChEBI" id="CHEBI:136413"/>
        <dbReference type="ChEBI" id="CHEBI:456215"/>
        <dbReference type="EC" id="3.6.1.71"/>
    </reaction>
</comment>
<dbReference type="GO" id="GO:1990165">
    <property type="term" value="F:single-strand break-containing DNA binding"/>
    <property type="evidence" value="ECO:0007669"/>
    <property type="project" value="TreeGrafter"/>
</dbReference>
<evidence type="ECO:0000256" key="11">
    <source>
        <dbReference type="ARBA" id="ARBA00023204"/>
    </source>
</evidence>
<evidence type="ECO:0000256" key="5">
    <source>
        <dbReference type="ARBA" id="ARBA00022490"/>
    </source>
</evidence>
<evidence type="ECO:0000256" key="18">
    <source>
        <dbReference type="ARBA" id="ARBA00076243"/>
    </source>
</evidence>
<evidence type="ECO:0000256" key="1">
    <source>
        <dbReference type="ARBA" id="ARBA00004123"/>
    </source>
</evidence>
<dbReference type="EC" id="3.6.1.72" evidence="3"/>
<evidence type="ECO:0000256" key="15">
    <source>
        <dbReference type="ARBA" id="ARBA00044713"/>
    </source>
</evidence>
<dbReference type="GO" id="GO:0000012">
    <property type="term" value="P:single strand break repair"/>
    <property type="evidence" value="ECO:0007669"/>
    <property type="project" value="TreeGrafter"/>
</dbReference>
<dbReference type="Proteomes" id="UP000799770">
    <property type="component" value="Unassembled WGS sequence"/>
</dbReference>
<proteinExistence type="predicted"/>
<reference evidence="22" key="1">
    <citation type="journal article" date="2020" name="Stud. Mycol.">
        <title>101 Dothideomycetes genomes: a test case for predicting lifestyles and emergence of pathogens.</title>
        <authorList>
            <person name="Haridas S."/>
            <person name="Albert R."/>
            <person name="Binder M."/>
            <person name="Bloem J."/>
            <person name="Labutti K."/>
            <person name="Salamov A."/>
            <person name="Andreopoulos B."/>
            <person name="Baker S."/>
            <person name="Barry K."/>
            <person name="Bills G."/>
            <person name="Bluhm B."/>
            <person name="Cannon C."/>
            <person name="Castanera R."/>
            <person name="Culley D."/>
            <person name="Daum C."/>
            <person name="Ezra D."/>
            <person name="Gonzalez J."/>
            <person name="Henrissat B."/>
            <person name="Kuo A."/>
            <person name="Liang C."/>
            <person name="Lipzen A."/>
            <person name="Lutzoni F."/>
            <person name="Magnuson J."/>
            <person name="Mondo S."/>
            <person name="Nolan M."/>
            <person name="Ohm R."/>
            <person name="Pangilinan J."/>
            <person name="Park H.-J."/>
            <person name="Ramirez L."/>
            <person name="Alfaro M."/>
            <person name="Sun H."/>
            <person name="Tritt A."/>
            <person name="Yoshinaga Y."/>
            <person name="Zwiers L.-H."/>
            <person name="Turgeon B."/>
            <person name="Goodwin S."/>
            <person name="Spatafora J."/>
            <person name="Crous P."/>
            <person name="Grigoriev I."/>
        </authorList>
    </citation>
    <scope>NUCLEOTIDE SEQUENCE</scope>
    <source>
        <strain evidence="22">CBS 627.86</strain>
    </source>
</reference>
<keyword evidence="23" id="KW-1185">Reference proteome</keyword>
<name>A0A6A5Z0M2_9PLEO</name>
<evidence type="ECO:0000256" key="2">
    <source>
        <dbReference type="ARBA" id="ARBA00004496"/>
    </source>
</evidence>
<feature type="domain" description="HIT" evidence="20">
    <location>
        <begin position="43"/>
        <end position="178"/>
    </location>
</feature>
<evidence type="ECO:0000256" key="7">
    <source>
        <dbReference type="ARBA" id="ARBA00022763"/>
    </source>
</evidence>
<keyword evidence="12" id="KW-0539">Nucleus</keyword>
<comment type="catalytic activity">
    <reaction evidence="15">
        <text>a 5'-end adenosine-5'-diphospho-5'-ribonucleoside-2'-deoxyribonucleotide-DNA + H2O = a 5'-end 5'-phospho-ribonucleoside-2'-deoxyribonucleotide-DNA + AMP + 2 H(+)</text>
        <dbReference type="Rhea" id="RHEA:52132"/>
        <dbReference type="Rhea" id="RHEA-COMP:13182"/>
        <dbReference type="Rhea" id="RHEA-COMP:13183"/>
        <dbReference type="ChEBI" id="CHEBI:15377"/>
        <dbReference type="ChEBI" id="CHEBI:15378"/>
        <dbReference type="ChEBI" id="CHEBI:136414"/>
        <dbReference type="ChEBI" id="CHEBI:136415"/>
        <dbReference type="ChEBI" id="CHEBI:456215"/>
        <dbReference type="EC" id="3.6.1.71"/>
    </reaction>
</comment>
<keyword evidence="6" id="KW-0479">Metal-binding</keyword>
<accession>A0A6A5Z0M2</accession>
<dbReference type="GO" id="GO:0046872">
    <property type="term" value="F:metal ion binding"/>
    <property type="evidence" value="ECO:0007669"/>
    <property type="project" value="UniProtKB-KW"/>
</dbReference>
<keyword evidence="9" id="KW-0862">Zinc</keyword>
<dbReference type="EMBL" id="ML977329">
    <property type="protein sequence ID" value="KAF2112999.1"/>
    <property type="molecule type" value="Genomic_DNA"/>
</dbReference>
<dbReference type="InterPro" id="IPR011146">
    <property type="entry name" value="HIT-like"/>
</dbReference>
<evidence type="ECO:0000256" key="4">
    <source>
        <dbReference type="ARBA" id="ARBA00012496"/>
    </source>
</evidence>
<protein>
    <recommendedName>
        <fullName evidence="17">Aprataxin-like protein</fullName>
        <ecNumber evidence="4">3.6.1.71</ecNumber>
        <ecNumber evidence="3">3.6.1.72</ecNumber>
    </recommendedName>
    <alternativeName>
        <fullName evidence="18">Hit family protein 3</fullName>
    </alternativeName>
</protein>
<dbReference type="AlphaFoldDB" id="A0A6A5Z0M2"/>
<evidence type="ECO:0000256" key="19">
    <source>
        <dbReference type="SAM" id="MobiDB-lite"/>
    </source>
</evidence>
<keyword evidence="11" id="KW-0234">DNA repair</keyword>
<keyword evidence="8" id="KW-0378">Hydrolase</keyword>
<evidence type="ECO:0000256" key="12">
    <source>
        <dbReference type="ARBA" id="ARBA00023242"/>
    </source>
</evidence>
<evidence type="ECO:0000259" key="21">
    <source>
        <dbReference type="Pfam" id="PF16278"/>
    </source>
</evidence>
<evidence type="ECO:0000313" key="23">
    <source>
        <dbReference type="Proteomes" id="UP000799770"/>
    </source>
</evidence>
<organism evidence="22 23">
    <name type="scientific">Lophiotrema nucula</name>
    <dbReference type="NCBI Taxonomy" id="690887"/>
    <lineage>
        <taxon>Eukaryota</taxon>
        <taxon>Fungi</taxon>
        <taxon>Dikarya</taxon>
        <taxon>Ascomycota</taxon>
        <taxon>Pezizomycotina</taxon>
        <taxon>Dothideomycetes</taxon>
        <taxon>Pleosporomycetidae</taxon>
        <taxon>Pleosporales</taxon>
        <taxon>Lophiotremataceae</taxon>
        <taxon>Lophiotrema</taxon>
    </lineage>
</organism>
<evidence type="ECO:0000256" key="13">
    <source>
        <dbReference type="ARBA" id="ARBA00024601"/>
    </source>
</evidence>
<dbReference type="OrthoDB" id="3512845at2759"/>
<evidence type="ECO:0000259" key="20">
    <source>
        <dbReference type="Pfam" id="PF01230"/>
    </source>
</evidence>
<evidence type="ECO:0000256" key="3">
    <source>
        <dbReference type="ARBA" id="ARBA00012495"/>
    </source>
</evidence>
<dbReference type="PANTHER" id="PTHR12486">
    <property type="entry name" value="APRATAXIN-RELATED"/>
    <property type="match status" value="1"/>
</dbReference>
<dbReference type="GO" id="GO:0003697">
    <property type="term" value="F:single-stranded DNA binding"/>
    <property type="evidence" value="ECO:0007669"/>
    <property type="project" value="TreeGrafter"/>
</dbReference>
<evidence type="ECO:0000313" key="22">
    <source>
        <dbReference type="EMBL" id="KAF2112999.1"/>
    </source>
</evidence>
<evidence type="ECO:0000256" key="16">
    <source>
        <dbReference type="ARBA" id="ARBA00059438"/>
    </source>
</evidence>
<comment type="catalytic activity">
    <reaction evidence="13">
        <text>a 3'-end 2'-deoxyribonucleotide-3'-diphospho-5'-guanosine-DNA + H2O = a 3'-end 2'-deoxyribonucleotide 3'-phosphate-DNA + GMP + 2 H(+)</text>
        <dbReference type="Rhea" id="RHEA:52140"/>
        <dbReference type="Rhea" id="RHEA-COMP:13186"/>
        <dbReference type="Rhea" id="RHEA-COMP:13187"/>
        <dbReference type="ChEBI" id="CHEBI:15377"/>
        <dbReference type="ChEBI" id="CHEBI:15378"/>
        <dbReference type="ChEBI" id="CHEBI:58115"/>
        <dbReference type="ChEBI" id="CHEBI:136419"/>
        <dbReference type="ChEBI" id="CHEBI:136420"/>
        <dbReference type="EC" id="3.6.1.72"/>
    </reaction>
</comment>
<evidence type="ECO:0000256" key="9">
    <source>
        <dbReference type="ARBA" id="ARBA00022833"/>
    </source>
</evidence>
<evidence type="ECO:0000256" key="10">
    <source>
        <dbReference type="ARBA" id="ARBA00023125"/>
    </source>
</evidence>